<feature type="compositionally biased region" description="Basic and acidic residues" evidence="1">
    <location>
        <begin position="50"/>
        <end position="69"/>
    </location>
</feature>
<proteinExistence type="predicted"/>
<keyword evidence="3" id="KW-1185">Reference proteome</keyword>
<reference evidence="2 3" key="1">
    <citation type="submission" date="2018-11" db="EMBL/GenBank/DDBJ databases">
        <title>Sequencing the genomes of 1000 actinobacteria strains.</title>
        <authorList>
            <person name="Klenk H.-P."/>
        </authorList>
    </citation>
    <scope>NUCLEOTIDE SEQUENCE [LARGE SCALE GENOMIC DNA]</scope>
    <source>
        <strain evidence="2 3">DSM 9580</strain>
    </source>
</reference>
<dbReference type="EMBL" id="RKHJ01000001">
    <property type="protein sequence ID" value="ROR65923.1"/>
    <property type="molecule type" value="Genomic_DNA"/>
</dbReference>
<dbReference type="RefSeq" id="WP_245989787.1">
    <property type="nucleotide sequence ID" value="NZ_RKHJ01000001.1"/>
</dbReference>
<feature type="region of interest" description="Disordered" evidence="1">
    <location>
        <begin position="50"/>
        <end position="80"/>
    </location>
</feature>
<dbReference type="Proteomes" id="UP000275456">
    <property type="component" value="Unassembled WGS sequence"/>
</dbReference>
<organism evidence="2 3">
    <name type="scientific">Agrococcus jenensis</name>
    <dbReference type="NCBI Taxonomy" id="46353"/>
    <lineage>
        <taxon>Bacteria</taxon>
        <taxon>Bacillati</taxon>
        <taxon>Actinomycetota</taxon>
        <taxon>Actinomycetes</taxon>
        <taxon>Micrococcales</taxon>
        <taxon>Microbacteriaceae</taxon>
        <taxon>Agrococcus</taxon>
    </lineage>
</organism>
<accession>A0A3N2ASA3</accession>
<name>A0A3N2ASA3_9MICO</name>
<gene>
    <name evidence="2" type="ORF">EDD26_1294</name>
</gene>
<evidence type="ECO:0000256" key="1">
    <source>
        <dbReference type="SAM" id="MobiDB-lite"/>
    </source>
</evidence>
<protein>
    <submittedName>
        <fullName evidence="2">Uncharacterized protein</fullName>
    </submittedName>
</protein>
<evidence type="ECO:0000313" key="2">
    <source>
        <dbReference type="EMBL" id="ROR65923.1"/>
    </source>
</evidence>
<comment type="caution">
    <text evidence="2">The sequence shown here is derived from an EMBL/GenBank/DDBJ whole genome shotgun (WGS) entry which is preliminary data.</text>
</comment>
<sequence length="92" mass="10327">MDIIWIIVISAIAIVAATSTIRALIAERAPRTPADPERLALLRDRTADDRARQRIGQADERLAQERDARTAAPQRRLRTDRVSTERLWAGGL</sequence>
<evidence type="ECO:0000313" key="3">
    <source>
        <dbReference type="Proteomes" id="UP000275456"/>
    </source>
</evidence>
<dbReference type="AlphaFoldDB" id="A0A3N2ASA3"/>